<dbReference type="OrthoDB" id="2679154at2"/>
<evidence type="ECO:0000313" key="1">
    <source>
        <dbReference type="EMBL" id="PZD93693.1"/>
    </source>
</evidence>
<organism evidence="1 2">
    <name type="scientific">Paenibacillus sambharensis</name>
    <dbReference type="NCBI Taxonomy" id="1803190"/>
    <lineage>
        <taxon>Bacteria</taxon>
        <taxon>Bacillati</taxon>
        <taxon>Bacillota</taxon>
        <taxon>Bacilli</taxon>
        <taxon>Bacillales</taxon>
        <taxon>Paenibacillaceae</taxon>
        <taxon>Paenibacillus</taxon>
    </lineage>
</organism>
<keyword evidence="2" id="KW-1185">Reference proteome</keyword>
<protein>
    <submittedName>
        <fullName evidence="1">Uncharacterized protein</fullName>
    </submittedName>
</protein>
<dbReference type="Proteomes" id="UP000249522">
    <property type="component" value="Unassembled WGS sequence"/>
</dbReference>
<dbReference type="RefSeq" id="WP_111149363.1">
    <property type="nucleotide sequence ID" value="NZ_QKRB01000057.1"/>
</dbReference>
<accession>A0A2W1L3Z1</accession>
<proteinExistence type="predicted"/>
<comment type="caution">
    <text evidence="1">The sequence shown here is derived from an EMBL/GenBank/DDBJ whole genome shotgun (WGS) entry which is preliminary data.</text>
</comment>
<reference evidence="1 2" key="1">
    <citation type="submission" date="2018-06" db="EMBL/GenBank/DDBJ databases">
        <title>Paenibacillus imtechensis sp. nov.</title>
        <authorList>
            <person name="Pinnaka A.K."/>
            <person name="Singh H."/>
            <person name="Kaur M."/>
        </authorList>
    </citation>
    <scope>NUCLEOTIDE SEQUENCE [LARGE SCALE GENOMIC DNA]</scope>
    <source>
        <strain evidence="1 2">SMB1</strain>
    </source>
</reference>
<dbReference type="EMBL" id="QKRB01000057">
    <property type="protein sequence ID" value="PZD93693.1"/>
    <property type="molecule type" value="Genomic_DNA"/>
</dbReference>
<name>A0A2W1L3Z1_9BACL</name>
<dbReference type="AlphaFoldDB" id="A0A2W1L3Z1"/>
<gene>
    <name evidence="1" type="ORF">DNH61_24075</name>
</gene>
<sequence>MRSCEHYRFIERHRPYRDLTFKFYSDGALTIIDNNAESVVTPKELKGESLDFYVRKRISFIKNDLAAKKQKYA</sequence>
<evidence type="ECO:0000313" key="2">
    <source>
        <dbReference type="Proteomes" id="UP000249522"/>
    </source>
</evidence>